<dbReference type="OrthoDB" id="1908104at2759"/>
<evidence type="ECO:0000256" key="1">
    <source>
        <dbReference type="ARBA" id="ARBA00022690"/>
    </source>
</evidence>
<dbReference type="CDD" id="cd00042">
    <property type="entry name" value="CY"/>
    <property type="match status" value="1"/>
</dbReference>
<dbReference type="InterPro" id="IPR046350">
    <property type="entry name" value="Cystatin_sf"/>
</dbReference>
<dbReference type="SUPFAM" id="SSF54403">
    <property type="entry name" value="Cystatin/monellin"/>
    <property type="match status" value="1"/>
</dbReference>
<evidence type="ECO:0000259" key="5">
    <source>
        <dbReference type="SMART" id="SM00043"/>
    </source>
</evidence>
<dbReference type="Gene3D" id="3.10.450.10">
    <property type="match status" value="1"/>
</dbReference>
<gene>
    <name evidence="6" type="ORF">SHERM_13426</name>
</gene>
<accession>A0A9N7MQW1</accession>
<name>A0A9N7MQW1_STRHE</name>
<dbReference type="PROSITE" id="PS00287">
    <property type="entry name" value="CYSTATIN"/>
    <property type="match status" value="1"/>
</dbReference>
<keyword evidence="2 3" id="KW-0789">Thiol protease inhibitor</keyword>
<feature type="region of interest" description="Disordered" evidence="4">
    <location>
        <begin position="1"/>
        <end position="48"/>
    </location>
</feature>
<evidence type="ECO:0000256" key="4">
    <source>
        <dbReference type="SAM" id="MobiDB-lite"/>
    </source>
</evidence>
<dbReference type="EMBL" id="CACSLK010011299">
    <property type="protein sequence ID" value="CAA0812867.1"/>
    <property type="molecule type" value="Genomic_DNA"/>
</dbReference>
<evidence type="ECO:0000313" key="6">
    <source>
        <dbReference type="EMBL" id="CAA0812867.1"/>
    </source>
</evidence>
<dbReference type="Pfam" id="PF16845">
    <property type="entry name" value="SQAPI"/>
    <property type="match status" value="1"/>
</dbReference>
<dbReference type="InterPro" id="IPR000010">
    <property type="entry name" value="Cystatin_dom"/>
</dbReference>
<dbReference type="GO" id="GO:0004869">
    <property type="term" value="F:cysteine-type endopeptidase inhibitor activity"/>
    <property type="evidence" value="ECO:0007669"/>
    <property type="project" value="UniProtKB-KW"/>
</dbReference>
<dbReference type="PANTHER" id="PTHR11413:SF103">
    <property type="entry name" value="CYSTEINE PROTEINASE INHIBITOR 12"/>
    <property type="match status" value="1"/>
</dbReference>
<sequence>QSEKRIRAESSSSSVVGKRRPSRDFSVEPSQNPPPHTPSHPSSSHADCDWPIFVATDRDYNEALESNRSMCDPRATIPTISAVIAVICAIGFCSEPAEALTETMKLGGLRGVSQNNAEIHRIARFAVERHNEKQNSALEFVRVVNAKEQVVAGIMYHLILEVTDGGRKKKYSAKVWEKLWENFKELQEFKPVDDNPSYASPGLGVGHVRRWFRLGLSFWG</sequence>
<comment type="caution">
    <text evidence="6">The sequence shown here is derived from an EMBL/GenBank/DDBJ whole genome shotgun (WGS) entry which is preliminary data.</text>
</comment>
<dbReference type="AlphaFoldDB" id="A0A9N7MQW1"/>
<reference evidence="6" key="1">
    <citation type="submission" date="2019-12" db="EMBL/GenBank/DDBJ databases">
        <authorList>
            <person name="Scholes J."/>
        </authorList>
    </citation>
    <scope>NUCLEOTIDE SEQUENCE</scope>
</reference>
<feature type="domain" description="Cystatin" evidence="5">
    <location>
        <begin position="104"/>
        <end position="192"/>
    </location>
</feature>
<proteinExistence type="inferred from homology"/>
<keyword evidence="1 3" id="KW-0646">Protease inhibitor</keyword>
<protein>
    <recommendedName>
        <fullName evidence="3">Cysteine proteinase inhibitor</fullName>
    </recommendedName>
</protein>
<dbReference type="InterPro" id="IPR018073">
    <property type="entry name" value="Prot_inh_cystat_CS"/>
</dbReference>
<dbReference type="InterPro" id="IPR027214">
    <property type="entry name" value="Cystatin"/>
</dbReference>
<evidence type="ECO:0000256" key="3">
    <source>
        <dbReference type="RuleBase" id="RU362130"/>
    </source>
</evidence>
<feature type="non-terminal residue" evidence="6">
    <location>
        <position position="220"/>
    </location>
</feature>
<comment type="similarity">
    <text evidence="3">Belongs to the cystatin family. Phytocystatin subfamily.</text>
</comment>
<dbReference type="PANTHER" id="PTHR11413">
    <property type="entry name" value="CYSTATIN FAMILY MEMBER"/>
    <property type="match status" value="1"/>
</dbReference>
<organism evidence="6 7">
    <name type="scientific">Striga hermonthica</name>
    <name type="common">Purple witchweed</name>
    <name type="synonym">Buchnera hermonthica</name>
    <dbReference type="NCBI Taxonomy" id="68872"/>
    <lineage>
        <taxon>Eukaryota</taxon>
        <taxon>Viridiplantae</taxon>
        <taxon>Streptophyta</taxon>
        <taxon>Embryophyta</taxon>
        <taxon>Tracheophyta</taxon>
        <taxon>Spermatophyta</taxon>
        <taxon>Magnoliopsida</taxon>
        <taxon>eudicotyledons</taxon>
        <taxon>Gunneridae</taxon>
        <taxon>Pentapetalae</taxon>
        <taxon>asterids</taxon>
        <taxon>lamiids</taxon>
        <taxon>Lamiales</taxon>
        <taxon>Orobanchaceae</taxon>
        <taxon>Buchnereae</taxon>
        <taxon>Striga</taxon>
    </lineage>
</organism>
<dbReference type="SMART" id="SM00043">
    <property type="entry name" value="CY"/>
    <property type="match status" value="1"/>
</dbReference>
<evidence type="ECO:0000313" key="7">
    <source>
        <dbReference type="Proteomes" id="UP001153555"/>
    </source>
</evidence>
<keyword evidence="7" id="KW-1185">Reference proteome</keyword>
<dbReference type="Proteomes" id="UP001153555">
    <property type="component" value="Unassembled WGS sequence"/>
</dbReference>
<evidence type="ECO:0000256" key="2">
    <source>
        <dbReference type="ARBA" id="ARBA00022704"/>
    </source>
</evidence>